<dbReference type="Gene3D" id="1.10.238.10">
    <property type="entry name" value="EF-hand"/>
    <property type="match status" value="1"/>
</dbReference>
<name>A0A1Q9EP43_SYMMI</name>
<dbReference type="Proteomes" id="UP000186817">
    <property type="component" value="Unassembled WGS sequence"/>
</dbReference>
<keyword evidence="2" id="KW-1185">Reference proteome</keyword>
<organism evidence="1 2">
    <name type="scientific">Symbiodinium microadriaticum</name>
    <name type="common">Dinoflagellate</name>
    <name type="synonym">Zooxanthella microadriatica</name>
    <dbReference type="NCBI Taxonomy" id="2951"/>
    <lineage>
        <taxon>Eukaryota</taxon>
        <taxon>Sar</taxon>
        <taxon>Alveolata</taxon>
        <taxon>Dinophyceae</taxon>
        <taxon>Suessiales</taxon>
        <taxon>Symbiodiniaceae</taxon>
        <taxon>Symbiodinium</taxon>
    </lineage>
</organism>
<dbReference type="SUPFAM" id="SSF47473">
    <property type="entry name" value="EF-hand"/>
    <property type="match status" value="1"/>
</dbReference>
<sequence length="417" mass="47924">MSLGRGYRSVAVMETAQGRQSMNSSPSGTSNNFHSLKKTRKTQFEKDMNALEKDRLCQLLKKDARANSRQFWEAMKAAAVQRYESTDGAFLAFASTADCMMSLEQFQELIEELGFTLSLSTARILFDQKLRDWDMRALSLQDFQDACIVAQLDRTRGRMRSHKQNLLACAGHIDNFIKRLGYFYGSFPHLPLYLQNLALYTGEDERRRAVNRFQQKLTPRFCESLWISLQQWAQRRAQLAEATISCDIFLKMVDGIQSFQAYEVEFLSHIYERVDRTRKGEVFLPDLAVAVMLLATNGSRCDKARLIFTVFDTVAWQQTSWDVLSDSDGCLSSEQLLKMYCSLVIHAAIARSGDQPSYDADLLLGDELSLAKARRFYEYTAAHPSDALDDDLCTFEEWWMRGRDVAFHRDPAPLRWE</sequence>
<evidence type="ECO:0000313" key="2">
    <source>
        <dbReference type="Proteomes" id="UP000186817"/>
    </source>
</evidence>
<dbReference type="InterPro" id="IPR011992">
    <property type="entry name" value="EF-hand-dom_pair"/>
</dbReference>
<accession>A0A1Q9EP43</accession>
<protein>
    <recommendedName>
        <fullName evidence="3">EF-hand domain-containing protein</fullName>
    </recommendedName>
</protein>
<comment type="caution">
    <text evidence="1">The sequence shown here is derived from an EMBL/GenBank/DDBJ whole genome shotgun (WGS) entry which is preliminary data.</text>
</comment>
<evidence type="ECO:0000313" key="1">
    <source>
        <dbReference type="EMBL" id="OLQ09192.1"/>
    </source>
</evidence>
<reference evidence="1 2" key="1">
    <citation type="submission" date="2016-02" db="EMBL/GenBank/DDBJ databases">
        <title>Genome analysis of coral dinoflagellate symbionts highlights evolutionary adaptations to a symbiotic lifestyle.</title>
        <authorList>
            <person name="Aranda M."/>
            <person name="Li Y."/>
            <person name="Liew Y.J."/>
            <person name="Baumgarten S."/>
            <person name="Simakov O."/>
            <person name="Wilson M."/>
            <person name="Piel J."/>
            <person name="Ashoor H."/>
            <person name="Bougouffa S."/>
            <person name="Bajic V.B."/>
            <person name="Ryu T."/>
            <person name="Ravasi T."/>
            <person name="Bayer T."/>
            <person name="Micklem G."/>
            <person name="Kim H."/>
            <person name="Bhak J."/>
            <person name="Lajeunesse T.C."/>
            <person name="Voolstra C.R."/>
        </authorList>
    </citation>
    <scope>NUCLEOTIDE SEQUENCE [LARGE SCALE GENOMIC DNA]</scope>
    <source>
        <strain evidence="1 2">CCMP2467</strain>
    </source>
</reference>
<dbReference type="AlphaFoldDB" id="A0A1Q9EP43"/>
<evidence type="ECO:0008006" key="3">
    <source>
        <dbReference type="Google" id="ProtNLM"/>
    </source>
</evidence>
<dbReference type="OrthoDB" id="438665at2759"/>
<gene>
    <name evidence="1" type="ORF">AK812_SmicGene7217</name>
</gene>
<dbReference type="EMBL" id="LSRX01000102">
    <property type="protein sequence ID" value="OLQ09192.1"/>
    <property type="molecule type" value="Genomic_DNA"/>
</dbReference>
<proteinExistence type="predicted"/>